<dbReference type="InterPro" id="IPR002830">
    <property type="entry name" value="UbiD"/>
</dbReference>
<dbReference type="PANTHER" id="PTHR30108">
    <property type="entry name" value="3-OCTAPRENYL-4-HYDROXYBENZOATE CARBOXY-LYASE-RELATED"/>
    <property type="match status" value="1"/>
</dbReference>
<name>A0ABP8CFL1_9ACTN</name>
<dbReference type="Pfam" id="PF20696">
    <property type="entry name" value="UbiD_C"/>
    <property type="match status" value="1"/>
</dbReference>
<dbReference type="RefSeq" id="WP_344901952.1">
    <property type="nucleotide sequence ID" value="NZ_BAABAS010000020.1"/>
</dbReference>
<reference evidence="4" key="1">
    <citation type="journal article" date="2019" name="Int. J. Syst. Evol. Microbiol.">
        <title>The Global Catalogue of Microorganisms (GCM) 10K type strain sequencing project: providing services to taxonomists for standard genome sequencing and annotation.</title>
        <authorList>
            <consortium name="The Broad Institute Genomics Platform"/>
            <consortium name="The Broad Institute Genome Sequencing Center for Infectious Disease"/>
            <person name="Wu L."/>
            <person name="Ma J."/>
        </authorList>
    </citation>
    <scope>NUCLEOTIDE SEQUENCE [LARGE SCALE GENOMIC DNA]</scope>
    <source>
        <strain evidence="4">JCM 17440</strain>
    </source>
</reference>
<feature type="domain" description="3-octaprenyl-4-hydroxybenzoate carboxy-lyase-like Rift-related" evidence="1">
    <location>
        <begin position="107"/>
        <end position="301"/>
    </location>
</feature>
<evidence type="ECO:0000313" key="4">
    <source>
        <dbReference type="Proteomes" id="UP001501710"/>
    </source>
</evidence>
<dbReference type="Pfam" id="PF01977">
    <property type="entry name" value="UbiD"/>
    <property type="match status" value="1"/>
</dbReference>
<dbReference type="Gene3D" id="3.40.1670.10">
    <property type="entry name" value="UbiD C-terminal domain-like"/>
    <property type="match status" value="1"/>
</dbReference>
<dbReference type="PANTHER" id="PTHR30108:SF17">
    <property type="entry name" value="FERULIC ACID DECARBOXYLASE 1"/>
    <property type="match status" value="1"/>
</dbReference>
<comment type="caution">
    <text evidence="3">The sequence shown here is derived from an EMBL/GenBank/DDBJ whole genome shotgun (WGS) entry which is preliminary data.</text>
</comment>
<protein>
    <submittedName>
        <fullName evidence="3">UbiD family decarboxylase</fullName>
    </submittedName>
</protein>
<dbReference type="EMBL" id="BAABAS010000020">
    <property type="protein sequence ID" value="GAA4238463.1"/>
    <property type="molecule type" value="Genomic_DNA"/>
</dbReference>
<feature type="domain" description="3-octaprenyl-4-hydroxybenzoate carboxy-lyase-like C-terminal" evidence="2">
    <location>
        <begin position="321"/>
        <end position="422"/>
    </location>
</feature>
<sequence>MTTLNEDRVDGALSVRDALTRLGPSDHHECDVPLTPDTVAAHFAANFAGVPAVPAARSECAVRYTGVGEIALLLGLYGDEPRVRRFLPGFPVKVNPLTARQALAEARTPVTAVRDAERLPDLSRLPILRTTPRDAGRYLTMGIVQSGDALSVHRMLVLDDDHLAIWMLPSRHLRARYLAATERGERLPVTINLGAPPAAMIAASLGTRFLPDGTTKLDVAGAFAGAPLALAPAVSQPEHVLATSEIVIEGHLDGTTSDEATTTRVSMPEFLGYDGTAQRDLPVITVTAVTARPGALYQATIGPGREQSVILGMAGAVSTALSLDDPTIADLHHTPAGGGMLTLVAAVTDLGPDANQRLAGISQAIFTRHPFTKLIIYVDDDVDIRNPEDVLWAMTTRANLGVDAVTLPGFRPLGMDPSHSDTWDRGGGDNRTFINATVPSALRDTFGRSFQEPG</sequence>
<dbReference type="SUPFAM" id="SSF143968">
    <property type="entry name" value="UbiD C-terminal domain-like"/>
    <property type="match status" value="1"/>
</dbReference>
<evidence type="ECO:0000259" key="2">
    <source>
        <dbReference type="Pfam" id="PF20696"/>
    </source>
</evidence>
<accession>A0ABP8CFL1</accession>
<keyword evidence="4" id="KW-1185">Reference proteome</keyword>
<evidence type="ECO:0000313" key="3">
    <source>
        <dbReference type="EMBL" id="GAA4238463.1"/>
    </source>
</evidence>
<evidence type="ECO:0000259" key="1">
    <source>
        <dbReference type="Pfam" id="PF01977"/>
    </source>
</evidence>
<dbReference type="InterPro" id="IPR049381">
    <property type="entry name" value="UbiD-like_C"/>
</dbReference>
<organism evidence="3 4">
    <name type="scientific">Actinomadura meridiana</name>
    <dbReference type="NCBI Taxonomy" id="559626"/>
    <lineage>
        <taxon>Bacteria</taxon>
        <taxon>Bacillati</taxon>
        <taxon>Actinomycetota</taxon>
        <taxon>Actinomycetes</taxon>
        <taxon>Streptosporangiales</taxon>
        <taxon>Thermomonosporaceae</taxon>
        <taxon>Actinomadura</taxon>
    </lineage>
</organism>
<dbReference type="Proteomes" id="UP001501710">
    <property type="component" value="Unassembled WGS sequence"/>
</dbReference>
<dbReference type="SUPFAM" id="SSF50475">
    <property type="entry name" value="FMN-binding split barrel"/>
    <property type="match status" value="1"/>
</dbReference>
<proteinExistence type="predicted"/>
<gene>
    <name evidence="3" type="ORF">GCM10022254_54520</name>
</gene>
<dbReference type="InterPro" id="IPR048304">
    <property type="entry name" value="UbiD_Rift_dom"/>
</dbReference>